<accession>A0A5N6NPI6</accession>
<reference evidence="1 2" key="1">
    <citation type="submission" date="2019-05" db="EMBL/GenBank/DDBJ databases">
        <title>Mikania micrantha, genome provides insights into the molecular mechanism of rapid growth.</title>
        <authorList>
            <person name="Liu B."/>
        </authorList>
    </citation>
    <scope>NUCLEOTIDE SEQUENCE [LARGE SCALE GENOMIC DNA]</scope>
    <source>
        <strain evidence="1">NLD-2019</strain>
        <tissue evidence="1">Leaf</tissue>
    </source>
</reference>
<name>A0A5N6NPI6_9ASTR</name>
<sequence length="97" mass="10724">MMIGSAKVRDTPLVRVKTGSVGGDLTPEAKSSDDLIEEDSPGFDGWFGNIGVVDNFSVVPIEKFEKLEYVVCKIYIQIEVVKENGLLMPVEEDIFKT</sequence>
<organism evidence="1 2">
    <name type="scientific">Mikania micrantha</name>
    <name type="common">bitter vine</name>
    <dbReference type="NCBI Taxonomy" id="192012"/>
    <lineage>
        <taxon>Eukaryota</taxon>
        <taxon>Viridiplantae</taxon>
        <taxon>Streptophyta</taxon>
        <taxon>Embryophyta</taxon>
        <taxon>Tracheophyta</taxon>
        <taxon>Spermatophyta</taxon>
        <taxon>Magnoliopsida</taxon>
        <taxon>eudicotyledons</taxon>
        <taxon>Gunneridae</taxon>
        <taxon>Pentapetalae</taxon>
        <taxon>asterids</taxon>
        <taxon>campanulids</taxon>
        <taxon>Asterales</taxon>
        <taxon>Asteraceae</taxon>
        <taxon>Asteroideae</taxon>
        <taxon>Heliantheae alliance</taxon>
        <taxon>Eupatorieae</taxon>
        <taxon>Mikania</taxon>
    </lineage>
</organism>
<gene>
    <name evidence="1" type="ORF">E3N88_19326</name>
</gene>
<comment type="caution">
    <text evidence="1">The sequence shown here is derived from an EMBL/GenBank/DDBJ whole genome shotgun (WGS) entry which is preliminary data.</text>
</comment>
<proteinExistence type="predicted"/>
<keyword evidence="2" id="KW-1185">Reference proteome</keyword>
<evidence type="ECO:0000313" key="1">
    <source>
        <dbReference type="EMBL" id="KAD4982655.1"/>
    </source>
</evidence>
<dbReference type="Proteomes" id="UP000326396">
    <property type="component" value="Linkage Group LG18"/>
</dbReference>
<dbReference type="EMBL" id="SZYD01000010">
    <property type="protein sequence ID" value="KAD4982655.1"/>
    <property type="molecule type" value="Genomic_DNA"/>
</dbReference>
<dbReference type="AlphaFoldDB" id="A0A5N6NPI6"/>
<protein>
    <submittedName>
        <fullName evidence="1">Uncharacterized protein</fullName>
    </submittedName>
</protein>
<evidence type="ECO:0000313" key="2">
    <source>
        <dbReference type="Proteomes" id="UP000326396"/>
    </source>
</evidence>